<dbReference type="AlphaFoldDB" id="A0AAE0R0W1"/>
<keyword evidence="4" id="KW-0963">Cytoplasm</keyword>
<feature type="region of interest" description="Disordered" evidence="11">
    <location>
        <begin position="1"/>
        <end position="34"/>
    </location>
</feature>
<dbReference type="InterPro" id="IPR032777">
    <property type="entry name" value="DUF4515"/>
</dbReference>
<dbReference type="Pfam" id="PF14988">
    <property type="entry name" value="DUF4515"/>
    <property type="match status" value="1"/>
</dbReference>
<dbReference type="Proteomes" id="UP001274896">
    <property type="component" value="Unassembled WGS sequence"/>
</dbReference>
<feature type="compositionally biased region" description="Basic and acidic residues" evidence="11">
    <location>
        <begin position="17"/>
        <end position="34"/>
    </location>
</feature>
<organism evidence="13 14">
    <name type="scientific">Hemibagrus guttatus</name>
    <dbReference type="NCBI Taxonomy" id="175788"/>
    <lineage>
        <taxon>Eukaryota</taxon>
        <taxon>Metazoa</taxon>
        <taxon>Chordata</taxon>
        <taxon>Craniata</taxon>
        <taxon>Vertebrata</taxon>
        <taxon>Euteleostomi</taxon>
        <taxon>Actinopterygii</taxon>
        <taxon>Neopterygii</taxon>
        <taxon>Teleostei</taxon>
        <taxon>Ostariophysi</taxon>
        <taxon>Siluriformes</taxon>
        <taxon>Bagridae</taxon>
        <taxon>Hemibagrus</taxon>
    </lineage>
</organism>
<evidence type="ECO:0000256" key="3">
    <source>
        <dbReference type="ARBA" id="ARBA00015392"/>
    </source>
</evidence>
<evidence type="ECO:0000313" key="14">
    <source>
        <dbReference type="Proteomes" id="UP001274896"/>
    </source>
</evidence>
<dbReference type="PANTHER" id="PTHR14845:SF5">
    <property type="entry name" value="BASAL BODY-ORIENTATION FACTOR 1"/>
    <property type="match status" value="1"/>
</dbReference>
<keyword evidence="14" id="KW-1185">Reference proteome</keyword>
<evidence type="ECO:0000256" key="8">
    <source>
        <dbReference type="ARBA" id="ARBA00023273"/>
    </source>
</evidence>
<keyword evidence="5 10" id="KW-0175">Coiled coil</keyword>
<comment type="similarity">
    <text evidence="2">Belongs to the BBOF1 family.</text>
</comment>
<dbReference type="PANTHER" id="PTHR14845">
    <property type="entry name" value="COILED-COIL DOMAIN-CONTAINING 166"/>
    <property type="match status" value="1"/>
</dbReference>
<evidence type="ECO:0000256" key="1">
    <source>
        <dbReference type="ARBA" id="ARBA00004120"/>
    </source>
</evidence>
<keyword evidence="6" id="KW-0969">Cilium</keyword>
<evidence type="ECO:0000256" key="6">
    <source>
        <dbReference type="ARBA" id="ARBA00023069"/>
    </source>
</evidence>
<evidence type="ECO:0000256" key="5">
    <source>
        <dbReference type="ARBA" id="ARBA00023054"/>
    </source>
</evidence>
<keyword evidence="7" id="KW-0206">Cytoskeleton</keyword>
<evidence type="ECO:0000259" key="12">
    <source>
        <dbReference type="Pfam" id="PF14988"/>
    </source>
</evidence>
<evidence type="ECO:0000256" key="10">
    <source>
        <dbReference type="SAM" id="Coils"/>
    </source>
</evidence>
<sequence>MPKKKVKKGGKKGKGKINKENKSNSNTDKECDTERAKANAALWEARLEVTEKSRVEYREAARRLARDNEELTNQQYRAEKDTTDIIAFLKKQELGKDAQIAALEEQLKDEKSKALQDKEFLVAEYTVKINELEEKFKKRSRDFSMIQGELKTIKEFRKKKAHMEQELITMKESMYIAEREHKESLARMEHKFFIEKVCLEKEAEQKIAQLAEQAHNEAIVCGIVAVSLSAKEFPSLRSFSDQWTILHLLHSTRHLRQLDNVSRSVFKENVRLNEALGYHLKEAEELKRSNKTLIEENASLILDKETSELMITDNVAQLAAQRNEISELRAQVASLEQELALMITKCEQKNVTMQEQAVVSAQAGKVELEKLQKLLAMREREMSRVKRLARSIVEQRTQLELFFHEALAQVKQEIITSQIHYRQEAMEAYRKQMSEARSGRKEYPHIRTFNKAPHSTNNVYTDLEEAERWSSLQSSKVDISDLTWEQKERVLRLLFAKMNGLKTRAREEQSPMTFITQASMSNMTSNASGLS</sequence>
<feature type="coiled-coil region" evidence="10">
    <location>
        <begin position="283"/>
        <end position="388"/>
    </location>
</feature>
<feature type="domain" description="DUF4515" evidence="12">
    <location>
        <begin position="85"/>
        <end position="217"/>
    </location>
</feature>
<evidence type="ECO:0000256" key="11">
    <source>
        <dbReference type="SAM" id="MobiDB-lite"/>
    </source>
</evidence>
<evidence type="ECO:0000313" key="13">
    <source>
        <dbReference type="EMBL" id="KAK3538245.1"/>
    </source>
</evidence>
<evidence type="ECO:0000256" key="7">
    <source>
        <dbReference type="ARBA" id="ARBA00023212"/>
    </source>
</evidence>
<dbReference type="EMBL" id="JAUCMX010000008">
    <property type="protein sequence ID" value="KAK3538245.1"/>
    <property type="molecule type" value="Genomic_DNA"/>
</dbReference>
<comment type="subcellular location">
    <subcellularLocation>
        <location evidence="1">Cytoplasm</location>
        <location evidence="1">Cytoskeleton</location>
        <location evidence="1">Cilium basal body</location>
    </subcellularLocation>
</comment>
<evidence type="ECO:0000256" key="4">
    <source>
        <dbReference type="ARBA" id="ARBA00022490"/>
    </source>
</evidence>
<accession>A0AAE0R0W1</accession>
<feature type="coiled-coil region" evidence="10">
    <location>
        <begin position="54"/>
        <end position="173"/>
    </location>
</feature>
<feature type="compositionally biased region" description="Basic residues" evidence="11">
    <location>
        <begin position="1"/>
        <end position="16"/>
    </location>
</feature>
<proteinExistence type="inferred from homology"/>
<reference evidence="13" key="1">
    <citation type="submission" date="2023-06" db="EMBL/GenBank/DDBJ databases">
        <title>Male Hemibagrus guttatus genome.</title>
        <authorList>
            <person name="Bian C."/>
        </authorList>
    </citation>
    <scope>NUCLEOTIDE SEQUENCE</scope>
    <source>
        <strain evidence="13">Male_cb2023</strain>
        <tissue evidence="13">Muscle</tissue>
    </source>
</reference>
<protein>
    <recommendedName>
        <fullName evidence="3">Basal body-orientation factor 1</fullName>
    </recommendedName>
    <alternativeName>
        <fullName evidence="9">Coiled-coil domain-containing protein 176</fullName>
    </alternativeName>
</protein>
<name>A0AAE0R0W1_9TELE</name>
<gene>
    <name evidence="13" type="ORF">QTP70_033076</name>
</gene>
<evidence type="ECO:0000256" key="2">
    <source>
        <dbReference type="ARBA" id="ARBA00007508"/>
    </source>
</evidence>
<keyword evidence="8" id="KW-0966">Cell projection</keyword>
<evidence type="ECO:0000256" key="9">
    <source>
        <dbReference type="ARBA" id="ARBA00031573"/>
    </source>
</evidence>
<comment type="caution">
    <text evidence="13">The sequence shown here is derived from an EMBL/GenBank/DDBJ whole genome shotgun (WGS) entry which is preliminary data.</text>
</comment>